<dbReference type="SUPFAM" id="SSF53474">
    <property type="entry name" value="alpha/beta-Hydrolases"/>
    <property type="match status" value="1"/>
</dbReference>
<dbReference type="Pfam" id="PF00135">
    <property type="entry name" value="COesterase"/>
    <property type="match status" value="1"/>
</dbReference>
<feature type="non-terminal residue" evidence="5">
    <location>
        <position position="1"/>
    </location>
</feature>
<evidence type="ECO:0000259" key="4">
    <source>
        <dbReference type="Pfam" id="PF00135"/>
    </source>
</evidence>
<feature type="domain" description="Carboxylesterase type B" evidence="4">
    <location>
        <begin position="12"/>
        <end position="202"/>
    </location>
</feature>
<sequence>LRTYVHNAYSYHLSEIFYTIANEYTDWDRTVLDSVHTAYDTASALSDALFNAPVIQAGDVLSAPLLPSGQPSPTGVRTFFFVFDLAARQGDNRENNFVHHSDILAYIFGAPLEESMTPFSKNFTKFDLSLSESIMLYLRNFARSGNPNSFEKTETMLPISREKNKYRSFLWDEYDSIHQKYLEINQRPRMKNHYRAHQMAVWLRLVPELHRAGIFNVNSKHNEFSSNNANIFEGNIRAEVSVNVAEKEDVNGTVAEILFPITTPEPTAANCFNVDVAAHNASDLVNYEIVGYTAYSTALSVTIAIGCSLLVLNILIFAKVYRQQREKIQEDGITRSRSSSYEEIKHFPSSSVIVDMDRDVIITGSPTMKKSSSQHSLSCHHVLTSSLLQTQVASTLPRNIVTLPPNGTIPSRSYSFRRYNPESILQLR</sequence>
<keyword evidence="3" id="KW-0812">Transmembrane</keyword>
<name>A0A1B6DGX2_9HEMI</name>
<evidence type="ECO:0000313" key="5">
    <source>
        <dbReference type="EMBL" id="JAS24865.1"/>
    </source>
</evidence>
<keyword evidence="3" id="KW-0472">Membrane</keyword>
<accession>A0A1B6DGX2</accession>
<dbReference type="InterPro" id="IPR051093">
    <property type="entry name" value="Neuroligin/BSAL"/>
</dbReference>
<dbReference type="Gene3D" id="3.40.50.1820">
    <property type="entry name" value="alpha/beta hydrolase"/>
    <property type="match status" value="1"/>
</dbReference>
<comment type="similarity">
    <text evidence="1">Belongs to the type-B carboxylesterase/lipase family.</text>
</comment>
<dbReference type="EMBL" id="GEDC01012433">
    <property type="protein sequence ID" value="JAS24865.1"/>
    <property type="molecule type" value="Transcribed_RNA"/>
</dbReference>
<feature type="non-terminal residue" evidence="5">
    <location>
        <position position="428"/>
    </location>
</feature>
<reference evidence="5" key="1">
    <citation type="submission" date="2015-12" db="EMBL/GenBank/DDBJ databases">
        <title>De novo transcriptome assembly of four potential Pierce s Disease insect vectors from Arizona vineyards.</title>
        <authorList>
            <person name="Tassone E.E."/>
        </authorList>
    </citation>
    <scope>NUCLEOTIDE SEQUENCE</scope>
</reference>
<dbReference type="PANTHER" id="PTHR43903">
    <property type="entry name" value="NEUROLIGIN"/>
    <property type="match status" value="1"/>
</dbReference>
<organism evidence="5">
    <name type="scientific">Clastoptera arizonana</name>
    <name type="common">Arizona spittle bug</name>
    <dbReference type="NCBI Taxonomy" id="38151"/>
    <lineage>
        <taxon>Eukaryota</taxon>
        <taxon>Metazoa</taxon>
        <taxon>Ecdysozoa</taxon>
        <taxon>Arthropoda</taxon>
        <taxon>Hexapoda</taxon>
        <taxon>Insecta</taxon>
        <taxon>Pterygota</taxon>
        <taxon>Neoptera</taxon>
        <taxon>Paraneoptera</taxon>
        <taxon>Hemiptera</taxon>
        <taxon>Auchenorrhyncha</taxon>
        <taxon>Cercopoidea</taxon>
        <taxon>Clastopteridae</taxon>
        <taxon>Clastoptera</taxon>
    </lineage>
</organism>
<keyword evidence="2" id="KW-0325">Glycoprotein</keyword>
<dbReference type="InterPro" id="IPR002018">
    <property type="entry name" value="CarbesteraseB"/>
</dbReference>
<proteinExistence type="inferred from homology"/>
<dbReference type="AlphaFoldDB" id="A0A1B6DGX2"/>
<gene>
    <name evidence="5" type="ORF">g.618</name>
</gene>
<protein>
    <recommendedName>
        <fullName evidence="4">Carboxylesterase type B domain-containing protein</fullName>
    </recommendedName>
</protein>
<evidence type="ECO:0000256" key="1">
    <source>
        <dbReference type="ARBA" id="ARBA00005964"/>
    </source>
</evidence>
<keyword evidence="3" id="KW-1133">Transmembrane helix</keyword>
<evidence type="ECO:0000256" key="3">
    <source>
        <dbReference type="SAM" id="Phobius"/>
    </source>
</evidence>
<evidence type="ECO:0000256" key="2">
    <source>
        <dbReference type="ARBA" id="ARBA00023180"/>
    </source>
</evidence>
<feature type="transmembrane region" description="Helical" evidence="3">
    <location>
        <begin position="292"/>
        <end position="318"/>
    </location>
</feature>
<dbReference type="InterPro" id="IPR029058">
    <property type="entry name" value="AB_hydrolase_fold"/>
</dbReference>